<organism evidence="2 3">
    <name type="scientific">Paenibacillus elgii</name>
    <dbReference type="NCBI Taxonomy" id="189691"/>
    <lineage>
        <taxon>Bacteria</taxon>
        <taxon>Bacillati</taxon>
        <taxon>Bacillota</taxon>
        <taxon>Bacilli</taxon>
        <taxon>Bacillales</taxon>
        <taxon>Paenibacillaceae</taxon>
        <taxon>Paenibacillus</taxon>
    </lineage>
</organism>
<evidence type="ECO:0000256" key="1">
    <source>
        <dbReference type="SAM" id="Phobius"/>
    </source>
</evidence>
<name>A0A163Z790_9BACL</name>
<keyword evidence="1" id="KW-0812">Transmembrane</keyword>
<dbReference type="EMBL" id="LQRA01000044">
    <property type="protein sequence ID" value="KZE81170.1"/>
    <property type="molecule type" value="Genomic_DNA"/>
</dbReference>
<reference evidence="3" key="1">
    <citation type="submission" date="2016-01" db="EMBL/GenBank/DDBJ databases">
        <title>Draft genome of Chromobacterium sp. F49.</title>
        <authorList>
            <person name="Hong K.W."/>
        </authorList>
    </citation>
    <scope>NUCLEOTIDE SEQUENCE [LARGE SCALE GENOMIC DNA]</scope>
    <source>
        <strain evidence="3">M63</strain>
    </source>
</reference>
<dbReference type="AlphaFoldDB" id="A0A163Z790"/>
<sequence length="148" mass="16812">MSLYEASLSQETIRRTKSYDIGNLFYVAFFGGVIALTVLANRTGRWLHVNPNVLRGFILVAALLYLGKMGFYYAYFHHMIGLERVYVKYIARAAELLLFGGYYLALRQPYRQHMLTVGENEPLKKSGIIWCLISAGIEIVSIVLLIAL</sequence>
<keyword evidence="1" id="KW-1133">Transmembrane helix</keyword>
<comment type="caution">
    <text evidence="2">The sequence shown here is derived from an EMBL/GenBank/DDBJ whole genome shotgun (WGS) entry which is preliminary data.</text>
</comment>
<feature type="transmembrane region" description="Helical" evidence="1">
    <location>
        <begin position="127"/>
        <end position="147"/>
    </location>
</feature>
<feature type="transmembrane region" description="Helical" evidence="1">
    <location>
        <begin position="53"/>
        <end position="74"/>
    </location>
</feature>
<dbReference type="OrthoDB" id="2639582at2"/>
<feature type="transmembrane region" description="Helical" evidence="1">
    <location>
        <begin position="86"/>
        <end position="106"/>
    </location>
</feature>
<dbReference type="RefSeq" id="WP_063179172.1">
    <property type="nucleotide sequence ID" value="NZ_JAAIVH010000001.1"/>
</dbReference>
<dbReference type="Proteomes" id="UP000076563">
    <property type="component" value="Unassembled WGS sequence"/>
</dbReference>
<gene>
    <name evidence="2" type="ORF">AV654_01350</name>
</gene>
<dbReference type="STRING" id="1007103.GCA_000213315_06402"/>
<keyword evidence="3" id="KW-1185">Reference proteome</keyword>
<feature type="transmembrane region" description="Helical" evidence="1">
    <location>
        <begin position="24"/>
        <end position="41"/>
    </location>
</feature>
<accession>A0A163Z790</accession>
<evidence type="ECO:0000313" key="2">
    <source>
        <dbReference type="EMBL" id="KZE81170.1"/>
    </source>
</evidence>
<proteinExistence type="predicted"/>
<dbReference type="eggNOG" id="ENOG50344C4">
    <property type="taxonomic scope" value="Bacteria"/>
</dbReference>
<evidence type="ECO:0000313" key="3">
    <source>
        <dbReference type="Proteomes" id="UP000076563"/>
    </source>
</evidence>
<protein>
    <submittedName>
        <fullName evidence="2">Uncharacterized protein</fullName>
    </submittedName>
</protein>
<keyword evidence="1" id="KW-0472">Membrane</keyword>